<evidence type="ECO:0000256" key="1">
    <source>
        <dbReference type="ARBA" id="ARBA00023125"/>
    </source>
</evidence>
<dbReference type="eggNOG" id="COG1959">
    <property type="taxonomic scope" value="Bacteria"/>
</dbReference>
<dbReference type="NCBIfam" id="TIGR00738">
    <property type="entry name" value="rrf2_super"/>
    <property type="match status" value="1"/>
</dbReference>
<keyword evidence="3" id="KW-1185">Reference proteome</keyword>
<reference evidence="2 3" key="1">
    <citation type="journal article" date="2013" name="Genome Announc.">
        <title>Genome sequences for three denitrifying bacterial strains isolated from a uranium- and nitrate-contaminated subsurface environment.</title>
        <authorList>
            <person name="Venkatramanan R."/>
            <person name="Prakash O."/>
            <person name="Woyke T."/>
            <person name="Chain P."/>
            <person name="Goodwin L.A."/>
            <person name="Watson D."/>
            <person name="Brooks S."/>
            <person name="Kostka J.E."/>
            <person name="Green S.J."/>
        </authorList>
    </citation>
    <scope>NUCLEOTIDE SEQUENCE [LARGE SCALE GENOMIC DNA]</scope>
    <source>
        <strain evidence="2 3">1NES1</strain>
    </source>
</reference>
<evidence type="ECO:0000313" key="2">
    <source>
        <dbReference type="EMBL" id="AGK57258.1"/>
    </source>
</evidence>
<dbReference type="InterPro" id="IPR000944">
    <property type="entry name" value="Tscrpt_reg_Rrf2"/>
</dbReference>
<dbReference type="Gene3D" id="1.10.10.10">
    <property type="entry name" value="Winged helix-like DNA-binding domain superfamily/Winged helix DNA-binding domain"/>
    <property type="match status" value="1"/>
</dbReference>
<dbReference type="GO" id="GO:0003700">
    <property type="term" value="F:DNA-binding transcription factor activity"/>
    <property type="evidence" value="ECO:0007669"/>
    <property type="project" value="TreeGrafter"/>
</dbReference>
<dbReference type="PANTHER" id="PTHR33221">
    <property type="entry name" value="WINGED HELIX-TURN-HELIX TRANSCRIPTIONAL REGULATOR, RRF2 FAMILY"/>
    <property type="match status" value="1"/>
</dbReference>
<proteinExistence type="predicted"/>
<evidence type="ECO:0000313" key="3">
    <source>
        <dbReference type="Proteomes" id="UP000005952"/>
    </source>
</evidence>
<dbReference type="Proteomes" id="UP000005952">
    <property type="component" value="Chromosome"/>
</dbReference>
<dbReference type="EMBL" id="CP005587">
    <property type="protein sequence ID" value="AGK57258.1"/>
    <property type="molecule type" value="Genomic_DNA"/>
</dbReference>
<dbReference type="HOGENOM" id="CLU_107144_2_1_5"/>
<sequence length="137" mass="15181">MYAGLKGDELSTIAEISECFDISKSHVMKVVHELGQLGYIETVQGKNGGFRLLRKPNQINIGAVIRDTEQELGVIGCLQQGNYCRIQPACVLRKALAEAMQAFLAVLDDYSLEDLIRPGRPLYKLLDLDVPTAFNRA</sequence>
<dbReference type="KEGG" id="hdt:HYPDE_27893"/>
<dbReference type="PANTHER" id="PTHR33221:SF4">
    <property type="entry name" value="HTH-TYPE TRANSCRIPTIONAL REPRESSOR NSRR"/>
    <property type="match status" value="1"/>
</dbReference>
<dbReference type="SUPFAM" id="SSF46785">
    <property type="entry name" value="Winged helix' DNA-binding domain"/>
    <property type="match status" value="1"/>
</dbReference>
<dbReference type="PROSITE" id="PS51197">
    <property type="entry name" value="HTH_RRF2_2"/>
    <property type="match status" value="1"/>
</dbReference>
<dbReference type="STRING" id="670307.HYPDE_27893"/>
<dbReference type="GO" id="GO:0003677">
    <property type="term" value="F:DNA binding"/>
    <property type="evidence" value="ECO:0007669"/>
    <property type="project" value="UniProtKB-KW"/>
</dbReference>
<dbReference type="PROSITE" id="PS01332">
    <property type="entry name" value="HTH_RRF2_1"/>
    <property type="match status" value="1"/>
</dbReference>
<name>N0B2P8_9HYPH</name>
<dbReference type="Pfam" id="PF02082">
    <property type="entry name" value="Rrf2"/>
    <property type="match status" value="1"/>
</dbReference>
<dbReference type="InterPro" id="IPR030489">
    <property type="entry name" value="TR_Rrf2-type_CS"/>
</dbReference>
<organism evidence="2 3">
    <name type="scientific">Hyphomicrobium denitrificans 1NES1</name>
    <dbReference type="NCBI Taxonomy" id="670307"/>
    <lineage>
        <taxon>Bacteria</taxon>
        <taxon>Pseudomonadati</taxon>
        <taxon>Pseudomonadota</taxon>
        <taxon>Alphaproteobacteria</taxon>
        <taxon>Hyphomicrobiales</taxon>
        <taxon>Hyphomicrobiaceae</taxon>
        <taxon>Hyphomicrobium</taxon>
    </lineage>
</organism>
<dbReference type="GO" id="GO:0005829">
    <property type="term" value="C:cytosol"/>
    <property type="evidence" value="ECO:0007669"/>
    <property type="project" value="TreeGrafter"/>
</dbReference>
<evidence type="ECO:0008006" key="4">
    <source>
        <dbReference type="Google" id="ProtNLM"/>
    </source>
</evidence>
<protein>
    <recommendedName>
        <fullName evidence="4">BadM/Rrf2 family transcriptional regulator</fullName>
    </recommendedName>
</protein>
<keyword evidence="1" id="KW-0238">DNA-binding</keyword>
<dbReference type="InterPro" id="IPR036388">
    <property type="entry name" value="WH-like_DNA-bd_sf"/>
</dbReference>
<accession>N0B2P8</accession>
<dbReference type="InterPro" id="IPR036390">
    <property type="entry name" value="WH_DNA-bd_sf"/>
</dbReference>
<gene>
    <name evidence="2" type="ORF">HYPDE_27893</name>
</gene>
<dbReference type="AlphaFoldDB" id="N0B2P8"/>